<evidence type="ECO:0000256" key="5">
    <source>
        <dbReference type="ARBA" id="ARBA00037027"/>
    </source>
</evidence>
<dbReference type="Pfam" id="PF07992">
    <property type="entry name" value="Pyr_redox_2"/>
    <property type="match status" value="1"/>
</dbReference>
<evidence type="ECO:0000256" key="6">
    <source>
        <dbReference type="ARBA" id="ARBA00040253"/>
    </source>
</evidence>
<comment type="catalytic activity">
    <reaction evidence="12">
        <text>menaquinone-4 + NADH + H(+) = menaquinol-4 + NAD(+)</text>
        <dbReference type="Rhea" id="RHEA:74079"/>
        <dbReference type="ChEBI" id="CHEBI:15378"/>
        <dbReference type="ChEBI" id="CHEBI:57540"/>
        <dbReference type="ChEBI" id="CHEBI:57945"/>
        <dbReference type="ChEBI" id="CHEBI:78277"/>
        <dbReference type="ChEBI" id="CHEBI:193091"/>
    </reaction>
    <physiologicalReaction direction="left-to-right" evidence="12">
        <dbReference type="Rhea" id="RHEA:74080"/>
    </physiologicalReaction>
</comment>
<gene>
    <name evidence="15" type="ORF">QTO34_018348</name>
</gene>
<evidence type="ECO:0000256" key="11">
    <source>
        <dbReference type="ARBA" id="ARBA00049275"/>
    </source>
</evidence>
<dbReference type="PANTHER" id="PTHR43735">
    <property type="entry name" value="APOPTOSIS-INDUCING FACTOR 1"/>
    <property type="match status" value="1"/>
</dbReference>
<evidence type="ECO:0000256" key="9">
    <source>
        <dbReference type="ARBA" id="ARBA00048412"/>
    </source>
</evidence>
<comment type="catalytic activity">
    <reaction evidence="9">
        <text>menadione + NADH + H(+) = menadiol + NAD(+)</text>
        <dbReference type="Rhea" id="RHEA:69695"/>
        <dbReference type="ChEBI" id="CHEBI:6746"/>
        <dbReference type="ChEBI" id="CHEBI:15378"/>
        <dbReference type="ChEBI" id="CHEBI:28869"/>
        <dbReference type="ChEBI" id="CHEBI:57540"/>
        <dbReference type="ChEBI" id="CHEBI:57945"/>
    </reaction>
    <physiologicalReaction direction="left-to-right" evidence="9">
        <dbReference type="Rhea" id="RHEA:69696"/>
    </physiologicalReaction>
</comment>
<comment type="caution">
    <text evidence="15">The sequence shown here is derived from an EMBL/GenBank/DDBJ whole genome shotgun (WGS) entry which is preliminary data.</text>
</comment>
<evidence type="ECO:0000256" key="12">
    <source>
        <dbReference type="ARBA" id="ARBA00049479"/>
    </source>
</evidence>
<sequence>MGSQVSMEGEVCTRWSRGLWRGNRRQPVAGTEHLLHAGGHEGLLPPQRGSPPGPVESGFAKKTFISCSKSFQNSSRQGVVVEMDLKESDGAAGGWRGPALLASYPGPTGSTGFFPGKLNRVFSQQEAMPAYENMVKQVTLTHSQMALADKELLPCVRQEAKEILLQKGVQLLLSERVSNMAELPFNEYRECTVYRRTKALRWPPTWFIVCNGIKINSFAYHRAFDSVWASNGALRVNGYLQVEGYSHIYAISDCARREGAQDGLSCWPPRQHCCGQYHQLHETEALQGRKMSALTFPLAWGEMTCGPDQRLLCGAVHGSAGQEPGPVRSPRAGKPCGSLHPDEEAERETRYHRHLGTDCLTSGTRLTAVQGHSFWIRSSRLWRAEWLRAGAEVVVVVWNSHNGISLTQVLKCLISWLVLDGSPAGPHVFVPRSCPPAGLQKPSESSGLMVE</sequence>
<dbReference type="GO" id="GO:0004174">
    <property type="term" value="F:electron-transferring-flavoprotein dehydrogenase activity"/>
    <property type="evidence" value="ECO:0007669"/>
    <property type="project" value="TreeGrafter"/>
</dbReference>
<dbReference type="PANTHER" id="PTHR43735:SF3">
    <property type="entry name" value="FERROPTOSIS SUPPRESSOR PROTEIN 1"/>
    <property type="match status" value="1"/>
</dbReference>
<evidence type="ECO:0000313" key="16">
    <source>
        <dbReference type="Proteomes" id="UP001177744"/>
    </source>
</evidence>
<comment type="similarity">
    <text evidence="1">Belongs to the FAD-dependent oxidoreductase family.</text>
</comment>
<evidence type="ECO:0000256" key="8">
    <source>
        <dbReference type="ARBA" id="ARBA00042318"/>
    </source>
</evidence>
<evidence type="ECO:0000256" key="7">
    <source>
        <dbReference type="ARBA" id="ARBA00041541"/>
    </source>
</evidence>
<comment type="cofactor">
    <cofactor evidence="5">
        <name>6-hydroxy-FAD</name>
        <dbReference type="ChEBI" id="CHEBI:60470"/>
    </cofactor>
</comment>
<comment type="catalytic activity">
    <reaction evidence="11">
        <text>phylloquinone + NADH + H(+) = phylloquinol + NAD(+)</text>
        <dbReference type="Rhea" id="RHEA:74075"/>
        <dbReference type="ChEBI" id="CHEBI:15378"/>
        <dbReference type="ChEBI" id="CHEBI:18067"/>
        <dbReference type="ChEBI" id="CHEBI:28433"/>
        <dbReference type="ChEBI" id="CHEBI:57540"/>
        <dbReference type="ChEBI" id="CHEBI:57945"/>
    </reaction>
    <physiologicalReaction direction="left-to-right" evidence="11">
        <dbReference type="Rhea" id="RHEA:74076"/>
    </physiologicalReaction>
</comment>
<feature type="domain" description="FAD/NAD(P)-binding" evidence="14">
    <location>
        <begin position="131"/>
        <end position="257"/>
    </location>
</feature>
<evidence type="ECO:0000259" key="14">
    <source>
        <dbReference type="Pfam" id="PF07992"/>
    </source>
</evidence>
<dbReference type="Proteomes" id="UP001177744">
    <property type="component" value="Unassembled WGS sequence"/>
</dbReference>
<keyword evidence="16" id="KW-1185">Reference proteome</keyword>
<feature type="region of interest" description="Disordered" evidence="13">
    <location>
        <begin position="321"/>
        <end position="347"/>
    </location>
</feature>
<evidence type="ECO:0000256" key="13">
    <source>
        <dbReference type="SAM" id="MobiDB-lite"/>
    </source>
</evidence>
<reference evidence="15" key="1">
    <citation type="submission" date="2023-06" db="EMBL/GenBank/DDBJ databases">
        <title>Reference genome for the Northern bat (Eptesicus nilssonii), a most northern bat species.</title>
        <authorList>
            <person name="Laine V.N."/>
            <person name="Pulliainen A.T."/>
            <person name="Lilley T.M."/>
        </authorList>
    </citation>
    <scope>NUCLEOTIDE SEQUENCE</scope>
    <source>
        <strain evidence="15">BLF_Eptnil</strain>
        <tissue evidence="15">Kidney</tissue>
    </source>
</reference>
<evidence type="ECO:0000256" key="1">
    <source>
        <dbReference type="ARBA" id="ARBA00006442"/>
    </source>
</evidence>
<proteinExistence type="inferred from homology"/>
<accession>A0AA40HYP2</accession>
<dbReference type="GO" id="GO:0050660">
    <property type="term" value="F:flavin adenine dinucleotide binding"/>
    <property type="evidence" value="ECO:0007669"/>
    <property type="project" value="TreeGrafter"/>
</dbReference>
<dbReference type="GO" id="GO:0008637">
    <property type="term" value="P:apoptotic mitochondrial changes"/>
    <property type="evidence" value="ECO:0007669"/>
    <property type="project" value="TreeGrafter"/>
</dbReference>
<dbReference type="AlphaFoldDB" id="A0AA40HYP2"/>
<evidence type="ECO:0000256" key="2">
    <source>
        <dbReference type="ARBA" id="ARBA00022630"/>
    </source>
</evidence>
<keyword evidence="4" id="KW-0560">Oxidoreductase</keyword>
<comment type="catalytic activity">
    <reaction evidence="10">
        <text>ubiquinone-10 + NADH + H(+) = ubiquinol-10 + NAD(+)</text>
        <dbReference type="Rhea" id="RHEA:61984"/>
        <dbReference type="ChEBI" id="CHEBI:15378"/>
        <dbReference type="ChEBI" id="CHEBI:46245"/>
        <dbReference type="ChEBI" id="CHEBI:57540"/>
        <dbReference type="ChEBI" id="CHEBI:57945"/>
        <dbReference type="ChEBI" id="CHEBI:64183"/>
    </reaction>
    <physiologicalReaction direction="left-to-right" evidence="10">
        <dbReference type="Rhea" id="RHEA:61985"/>
    </physiologicalReaction>
</comment>
<dbReference type="GO" id="GO:0043065">
    <property type="term" value="P:positive regulation of apoptotic process"/>
    <property type="evidence" value="ECO:0007669"/>
    <property type="project" value="TreeGrafter"/>
</dbReference>
<dbReference type="Gene3D" id="3.50.50.100">
    <property type="match status" value="1"/>
</dbReference>
<protein>
    <recommendedName>
        <fullName evidence="6">Ferroptosis suppressor protein 1</fullName>
    </recommendedName>
    <alternativeName>
        <fullName evidence="7">Apoptosis-inducing factor homologous mitochondrion-associated inducer of death</fullName>
    </alternativeName>
    <alternativeName>
        <fullName evidence="8">p53-responsive gene 3 protein</fullName>
    </alternativeName>
</protein>
<name>A0AA40HYP2_CNENI</name>
<dbReference type="GO" id="GO:0005739">
    <property type="term" value="C:mitochondrion"/>
    <property type="evidence" value="ECO:0007669"/>
    <property type="project" value="TreeGrafter"/>
</dbReference>
<keyword evidence="2" id="KW-0285">Flavoprotein</keyword>
<keyword evidence="3" id="KW-0274">FAD</keyword>
<evidence type="ECO:0000256" key="10">
    <source>
        <dbReference type="ARBA" id="ARBA00049236"/>
    </source>
</evidence>
<evidence type="ECO:0000256" key="4">
    <source>
        <dbReference type="ARBA" id="ARBA00023002"/>
    </source>
</evidence>
<organism evidence="15 16">
    <name type="scientific">Cnephaeus nilssonii</name>
    <name type="common">Northern bat</name>
    <name type="synonym">Eptesicus nilssonii</name>
    <dbReference type="NCBI Taxonomy" id="3371016"/>
    <lineage>
        <taxon>Eukaryota</taxon>
        <taxon>Metazoa</taxon>
        <taxon>Chordata</taxon>
        <taxon>Craniata</taxon>
        <taxon>Vertebrata</taxon>
        <taxon>Euteleostomi</taxon>
        <taxon>Mammalia</taxon>
        <taxon>Eutheria</taxon>
        <taxon>Laurasiatheria</taxon>
        <taxon>Chiroptera</taxon>
        <taxon>Yangochiroptera</taxon>
        <taxon>Vespertilionidae</taxon>
        <taxon>Cnephaeus</taxon>
    </lineage>
</organism>
<evidence type="ECO:0000256" key="3">
    <source>
        <dbReference type="ARBA" id="ARBA00022827"/>
    </source>
</evidence>
<evidence type="ECO:0000313" key="15">
    <source>
        <dbReference type="EMBL" id="KAK1339791.1"/>
    </source>
</evidence>
<dbReference type="EMBL" id="JAULJE010000008">
    <property type="protein sequence ID" value="KAK1339791.1"/>
    <property type="molecule type" value="Genomic_DNA"/>
</dbReference>
<dbReference type="InterPro" id="IPR023753">
    <property type="entry name" value="FAD/NAD-binding_dom"/>
</dbReference>